<evidence type="ECO:0000256" key="1">
    <source>
        <dbReference type="ARBA" id="ARBA00004123"/>
    </source>
</evidence>
<evidence type="ECO:0000313" key="17">
    <source>
        <dbReference type="Proteomes" id="UP001431783"/>
    </source>
</evidence>
<keyword evidence="6" id="KW-0282">Flagellum</keyword>
<gene>
    <name evidence="16" type="ORF">WA026_007465</name>
</gene>
<protein>
    <recommendedName>
        <fullName evidence="4">Meiosis-specific nuclear structural protein 1</fullName>
    </recommendedName>
</protein>
<dbReference type="InterPro" id="IPR026504">
    <property type="entry name" value="MNS1"/>
</dbReference>
<dbReference type="Proteomes" id="UP001431783">
    <property type="component" value="Unassembled WGS sequence"/>
</dbReference>
<evidence type="ECO:0000256" key="13">
    <source>
        <dbReference type="ARBA" id="ARBA00046114"/>
    </source>
</evidence>
<keyword evidence="7 14" id="KW-0175">Coiled coil</keyword>
<keyword evidence="5" id="KW-0963">Cytoplasm</keyword>
<dbReference type="PANTHER" id="PTHR19265:SF0">
    <property type="entry name" value="MEIOSIS-SPECIFIC NUCLEAR STRUCTURAL PROTEIN 1"/>
    <property type="match status" value="1"/>
</dbReference>
<feature type="coiled-coil region" evidence="14">
    <location>
        <begin position="67"/>
        <end position="166"/>
    </location>
</feature>
<keyword evidence="17" id="KW-1185">Reference proteome</keyword>
<comment type="subcellular location">
    <subcellularLocation>
        <location evidence="2">Cytoplasm</location>
        <location evidence="2">Cytoskeleton</location>
        <location evidence="2">Flagellum axoneme</location>
    </subcellularLocation>
    <subcellularLocation>
        <location evidence="1">Nucleus</location>
    </subcellularLocation>
</comment>
<dbReference type="Pfam" id="PF13868">
    <property type="entry name" value="TPH"/>
    <property type="match status" value="1"/>
</dbReference>
<evidence type="ECO:0000256" key="12">
    <source>
        <dbReference type="ARBA" id="ARBA00023273"/>
    </source>
</evidence>
<comment type="function">
    <text evidence="13">Microtubule inner protein (MIP) part of the dynein-decorated doublet microtubules (DMTs) in cilia axoneme, which is required for motile cilia beating. May play a role in the control of meiotic division and germ cell differentiation through regulation of pairing and recombination during meiosis. Required for sperm flagella assembly. May play a role in the assembly and function of the outer dynein arm-docking complex (ODA-DC). ODA-DC mediates outer dynein arms (ODA) binding onto the axonemal doublet microtubules.</text>
</comment>
<evidence type="ECO:0000259" key="15">
    <source>
        <dbReference type="Pfam" id="PF13868"/>
    </source>
</evidence>
<accession>A0AAW1UU82</accession>
<evidence type="ECO:0000256" key="14">
    <source>
        <dbReference type="SAM" id="Coils"/>
    </source>
</evidence>
<dbReference type="AlphaFoldDB" id="A0AAW1UU82"/>
<comment type="similarity">
    <text evidence="3">Belongs to the MNS1 family.</text>
</comment>
<keyword evidence="12" id="KW-0966">Cell projection</keyword>
<evidence type="ECO:0000256" key="3">
    <source>
        <dbReference type="ARBA" id="ARBA00009158"/>
    </source>
</evidence>
<evidence type="ECO:0000256" key="7">
    <source>
        <dbReference type="ARBA" id="ARBA00023054"/>
    </source>
</evidence>
<evidence type="ECO:0000256" key="5">
    <source>
        <dbReference type="ARBA" id="ARBA00022490"/>
    </source>
</evidence>
<evidence type="ECO:0000313" key="16">
    <source>
        <dbReference type="EMBL" id="KAK9884625.1"/>
    </source>
</evidence>
<name>A0AAW1UU82_9CUCU</name>
<dbReference type="EMBL" id="JARQZJ010000093">
    <property type="protein sequence ID" value="KAK9884625.1"/>
    <property type="molecule type" value="Genomic_DNA"/>
</dbReference>
<comment type="caution">
    <text evidence="16">The sequence shown here is derived from an EMBL/GenBank/DDBJ whole genome shotgun (WGS) entry which is preliminary data.</text>
</comment>
<dbReference type="GO" id="GO:0031514">
    <property type="term" value="C:motile cilium"/>
    <property type="evidence" value="ECO:0007669"/>
    <property type="project" value="TreeGrafter"/>
</dbReference>
<keyword evidence="11" id="KW-0469">Meiosis</keyword>
<organism evidence="16 17">
    <name type="scientific">Henosepilachna vigintioctopunctata</name>
    <dbReference type="NCBI Taxonomy" id="420089"/>
    <lineage>
        <taxon>Eukaryota</taxon>
        <taxon>Metazoa</taxon>
        <taxon>Ecdysozoa</taxon>
        <taxon>Arthropoda</taxon>
        <taxon>Hexapoda</taxon>
        <taxon>Insecta</taxon>
        <taxon>Pterygota</taxon>
        <taxon>Neoptera</taxon>
        <taxon>Endopterygota</taxon>
        <taxon>Coleoptera</taxon>
        <taxon>Polyphaga</taxon>
        <taxon>Cucujiformia</taxon>
        <taxon>Coccinelloidea</taxon>
        <taxon>Coccinellidae</taxon>
        <taxon>Epilachninae</taxon>
        <taxon>Epilachnini</taxon>
        <taxon>Henosepilachna</taxon>
    </lineage>
</organism>
<keyword evidence="8" id="KW-0969">Cilium</keyword>
<reference evidence="16 17" key="1">
    <citation type="submission" date="2023-03" db="EMBL/GenBank/DDBJ databases">
        <title>Genome insight into feeding habits of ladybird beetles.</title>
        <authorList>
            <person name="Li H.-S."/>
            <person name="Huang Y.-H."/>
            <person name="Pang H."/>
        </authorList>
    </citation>
    <scope>NUCLEOTIDE SEQUENCE [LARGE SCALE GENOMIC DNA]</scope>
    <source>
        <strain evidence="16">SYSU_2023b</strain>
        <tissue evidence="16">Whole body</tissue>
    </source>
</reference>
<dbReference type="InterPro" id="IPR043597">
    <property type="entry name" value="TPH_dom"/>
</dbReference>
<feature type="domain" description="Trichohyalin-plectin-homology" evidence="15">
    <location>
        <begin position="98"/>
        <end position="196"/>
    </location>
</feature>
<evidence type="ECO:0000256" key="11">
    <source>
        <dbReference type="ARBA" id="ARBA00023254"/>
    </source>
</evidence>
<sequence>MALSTSGKVELKKDLDKRKYYEILEREKVNIEKTDASRNLIRLLQLQQREQEAATQQQKTNEQQAYRERSLQLEETLARELNELRREEICDIRERQRLRESSHELKELERQLRAAYTKRQLCAQMAENEERKLQEKLKTIENNKILEEARVNEAEYIKNLKQLEINKKHEYRKELQDQIIFKEKMRKFHYEEFLKKRNSSIRL</sequence>
<evidence type="ECO:0000256" key="2">
    <source>
        <dbReference type="ARBA" id="ARBA00004611"/>
    </source>
</evidence>
<keyword evidence="10" id="KW-0539">Nucleus</keyword>
<keyword evidence="9" id="KW-0206">Cytoskeleton</keyword>
<dbReference type="PANTHER" id="PTHR19265">
    <property type="entry name" value="MEIOSIS-SPECIFIC NUCLEAR STRUCTURAL PROTEIN 1"/>
    <property type="match status" value="1"/>
</dbReference>
<dbReference type="GO" id="GO:0051321">
    <property type="term" value="P:meiotic cell cycle"/>
    <property type="evidence" value="ECO:0007669"/>
    <property type="project" value="UniProtKB-KW"/>
</dbReference>
<dbReference type="GO" id="GO:0044782">
    <property type="term" value="P:cilium organization"/>
    <property type="evidence" value="ECO:0007669"/>
    <property type="project" value="TreeGrafter"/>
</dbReference>
<evidence type="ECO:0000256" key="6">
    <source>
        <dbReference type="ARBA" id="ARBA00022846"/>
    </source>
</evidence>
<dbReference type="GO" id="GO:0005634">
    <property type="term" value="C:nucleus"/>
    <property type="evidence" value="ECO:0007669"/>
    <property type="project" value="UniProtKB-SubCell"/>
</dbReference>
<evidence type="ECO:0000256" key="8">
    <source>
        <dbReference type="ARBA" id="ARBA00023069"/>
    </source>
</evidence>
<evidence type="ECO:0000256" key="9">
    <source>
        <dbReference type="ARBA" id="ARBA00023212"/>
    </source>
</evidence>
<evidence type="ECO:0000256" key="10">
    <source>
        <dbReference type="ARBA" id="ARBA00023242"/>
    </source>
</evidence>
<proteinExistence type="inferred from homology"/>
<evidence type="ECO:0000256" key="4">
    <source>
        <dbReference type="ARBA" id="ARBA00014813"/>
    </source>
</evidence>